<dbReference type="AlphaFoldDB" id="A0A099YCI7"/>
<dbReference type="InterPro" id="IPR021145">
    <property type="entry name" value="Portal_protein_SPP1_Gp6-like"/>
</dbReference>
<evidence type="ECO:0000256" key="1">
    <source>
        <dbReference type="SAM" id="MobiDB-lite"/>
    </source>
</evidence>
<accession>A0A099YCI7</accession>
<dbReference type="EMBL" id="JROC01000028">
    <property type="protein sequence ID" value="KGL67112.1"/>
    <property type="molecule type" value="Genomic_DNA"/>
</dbReference>
<organism evidence="2 3">
    <name type="scientific">Limosilactobacillus mucosae</name>
    <name type="common">Lactobacillus mucosae</name>
    <dbReference type="NCBI Taxonomy" id="97478"/>
    <lineage>
        <taxon>Bacteria</taxon>
        <taxon>Bacillati</taxon>
        <taxon>Bacillota</taxon>
        <taxon>Bacilli</taxon>
        <taxon>Lactobacillales</taxon>
        <taxon>Lactobacillaceae</taxon>
        <taxon>Limosilactobacillus</taxon>
    </lineage>
</organism>
<dbReference type="Proteomes" id="UP000030001">
    <property type="component" value="Unassembled WGS sequence"/>
</dbReference>
<sequence>MAIQQTISENCYVTKEGVYLYAGEELDTNSLMQFINENRQRSAKYNHYYDLYSGNHDILHKPHYRSFRPDNRIISNWANYVVDTYVGYFIGKPPKIALDDDSTNERLQDWLNVNSFQDKLSEVAKQVAIYGRSYMMAYQNENSETEIAVAAPDSSFMIYDTTIKRNPVAFVRYSSYNNQLSGEVYTKKKITYFGNDGKTTEQANHLFGSVPAVEFYANDERLSLIGKIDTLVEEYDRAISQKANQVAYFDNAYLKILGIPLPTDDDGKTVLNLEQDHVLYSPSADAAQGEVDFITKPDGDNMQENMLSRLKDDIFQTAMVANLNDEAFSGNASGVAIRYKLLSMQNQAAFEDRKFAISLRQLLGTALGLGKAIGTVSRADVMKDLQIVPARNIPLDIENEAQTASTLSGIVSKETQLSTLSIVDDPKKEIDRMREEQAEDVRNNLQAMPSMTDQQKQDTESDDVNAE</sequence>
<name>A0A099YCI7_LIMMU</name>
<feature type="compositionally biased region" description="Polar residues" evidence="1">
    <location>
        <begin position="443"/>
        <end position="454"/>
    </location>
</feature>
<dbReference type="NCBIfam" id="TIGR01538">
    <property type="entry name" value="portal_SPP1"/>
    <property type="match status" value="1"/>
</dbReference>
<gene>
    <name evidence="2" type="ORF">LX03_03990</name>
</gene>
<evidence type="ECO:0000313" key="2">
    <source>
        <dbReference type="EMBL" id="KGL67112.1"/>
    </source>
</evidence>
<reference evidence="2 3" key="1">
    <citation type="submission" date="2014-09" db="EMBL/GenBank/DDBJ databases">
        <title>Lactobacillus mucosae CRL573 Genome Sequencing.</title>
        <authorList>
            <person name="Bleckwedel J."/>
            <person name="Teran L.C."/>
            <person name="Bonacina J."/>
            <person name="Saavedra L."/>
            <person name="Mozzi F.B."/>
            <person name="Raya R.R."/>
        </authorList>
    </citation>
    <scope>NUCLEOTIDE SEQUENCE [LARGE SCALE GENOMIC DNA]</scope>
    <source>
        <strain evidence="2 3">CRL573</strain>
    </source>
</reference>
<dbReference type="Pfam" id="PF05133">
    <property type="entry name" value="SPP1_portal"/>
    <property type="match status" value="1"/>
</dbReference>
<feature type="region of interest" description="Disordered" evidence="1">
    <location>
        <begin position="425"/>
        <end position="467"/>
    </location>
</feature>
<comment type="caution">
    <text evidence="2">The sequence shown here is derived from an EMBL/GenBank/DDBJ whole genome shotgun (WGS) entry which is preliminary data.</text>
</comment>
<feature type="compositionally biased region" description="Basic and acidic residues" evidence="1">
    <location>
        <begin position="425"/>
        <end position="442"/>
    </location>
</feature>
<dbReference type="InterPro" id="IPR006428">
    <property type="entry name" value="Portal_SPP1-type"/>
</dbReference>
<protein>
    <submittedName>
        <fullName evidence="2">Portal protein</fullName>
    </submittedName>
</protein>
<evidence type="ECO:0000313" key="3">
    <source>
        <dbReference type="Proteomes" id="UP000030001"/>
    </source>
</evidence>
<proteinExistence type="predicted"/>